<dbReference type="RefSeq" id="XP_060425776.1">
    <property type="nucleotide sequence ID" value="XM_060569937.1"/>
</dbReference>
<evidence type="ECO:0000256" key="2">
    <source>
        <dbReference type="ARBA" id="ARBA00008974"/>
    </source>
</evidence>
<dbReference type="InterPro" id="IPR045225">
    <property type="entry name" value="Uracil/uridine/allantoin_perm"/>
</dbReference>
<evidence type="ECO:0000256" key="3">
    <source>
        <dbReference type="ARBA" id="ARBA00022692"/>
    </source>
</evidence>
<sequence length="1221" mass="134400">MGFQAALKRVELPYVSRWINDDIRPIESQRRTWGFLTFHNFWLLVNCNITTYLTGSALIPLGLTWWQALICIIIGNLIATVAVIVNSLPGSYYHIGFPVFSRAVWGMWGSQFVIWNRIFLSLGKLSQYGFTAWVGGECIYVILLSWDPRLESHIPNGMPVDTGMTTAQFVSYVIFSVISLPVIWIRPHRLENFFRFACSITLVFFVVLLIWALATMGPSGFGNTITSGSALSNTGGPDSVAWLMIYGIVSTIGSIAAGILNQNDYSRFATQPKHAIVGQAISFPFYSILSSLIGILVTAATQERFGGEAIWNPPTLFAQLLAQDETAGTRAACFFAGICLTISQIGVNVPGNALAGGFDLAATFPKYLNIRRGAYITAIFSIIVNPWRLVNTATIFLTVLSSYSVFLAPMTGLMISSYLVVNKSKVNVSDLYRGDSGSIYWFSCGCNWRAPVAWLVGVVPCMPGFIAAVDTSVTVSEGATELYSMSYIYGLLSSGLVYALLHRYFPAKSLDAFVRDSPSAHELQQMHQSKWDVTLAETPEILEVLSGHGSPRPSVALTGPTCQPLTLMTRERTGVIDVGQLHRPTCLVQHQSIGQPDHEPSTALSSTPCLTILGSRPKDASSKFRASSARLDNREAERTVLVTRVARERRRALSPLHHPVSGMSSASQSVASASPASASAPAPRDVAQDGPSSHSESPRITLDNSVPSPRNYTLDIFPVPHVRTLEDNENRTAHSMGPAAEQDTHFLASFRSDVLSGPNQIDAEFIQVYEGSGYPWDPPVHFCLLQDEFTTQDNKAREEASRAIERLVEPHGPTLVRLYFRHIHPVLPVLSKCRFLRQYFDDKNKLPASLRGAVYALASVFGEIGPSLQGPFPFQQHELADLATDSLQRELDSPNLAKLQASLLLLHMTPNRTDSIAHPRTWTSTAQAVATAQMIGLHQNAGKWNLPAWEKRLRRKLWWATYVADVWSAVCHGNPPHIYPASFNTSHVSMEDLRAEESVPEDLRVLVHPDNVEFDIATGARFLELVTVSQTLRGVIDRKSQKIEVTNRGHLVSLQGELHNWLTLLPQCLTMPQLVRDSGISNNAPLHLAYYAHLALLYRALMNPATKGAKAMPSSSLRLWFGAALSDFASFRDFMGELAPEDLQGFWGCHVTSAFNLLEGLHDTLQRLNRQDNLISELLLLPVTLRIDSFFTQAADRLRGGPAAIGTAAATSTLEATPNTI</sequence>
<organism evidence="10 11">
    <name type="scientific">Colletotrichum godetiae</name>
    <dbReference type="NCBI Taxonomy" id="1209918"/>
    <lineage>
        <taxon>Eukaryota</taxon>
        <taxon>Fungi</taxon>
        <taxon>Dikarya</taxon>
        <taxon>Ascomycota</taxon>
        <taxon>Pezizomycotina</taxon>
        <taxon>Sordariomycetes</taxon>
        <taxon>Hypocreomycetidae</taxon>
        <taxon>Glomerellales</taxon>
        <taxon>Glomerellaceae</taxon>
        <taxon>Colletotrichum</taxon>
        <taxon>Colletotrichum acutatum species complex</taxon>
    </lineage>
</organism>
<comment type="similarity">
    <text evidence="2">Belongs to the purine-cytosine permease (2.A.39) family.</text>
</comment>
<reference evidence="10" key="1">
    <citation type="submission" date="2021-06" db="EMBL/GenBank/DDBJ databases">
        <title>Comparative genomics, transcriptomics and evolutionary studies reveal genomic signatures of adaptation to plant cell wall in hemibiotrophic fungi.</title>
        <authorList>
            <consortium name="DOE Joint Genome Institute"/>
            <person name="Baroncelli R."/>
            <person name="Diaz J.F."/>
            <person name="Benocci T."/>
            <person name="Peng M."/>
            <person name="Battaglia E."/>
            <person name="Haridas S."/>
            <person name="Andreopoulos W."/>
            <person name="Labutti K."/>
            <person name="Pangilinan J."/>
            <person name="Floch G.L."/>
            <person name="Makela M.R."/>
            <person name="Henrissat B."/>
            <person name="Grigoriev I.V."/>
            <person name="Crouch J.A."/>
            <person name="De Vries R.P."/>
            <person name="Sukno S.A."/>
            <person name="Thon M.R."/>
        </authorList>
    </citation>
    <scope>NUCLEOTIDE SEQUENCE</scope>
    <source>
        <strain evidence="10">CBS 193.32</strain>
    </source>
</reference>
<dbReference type="NCBIfam" id="TIGR00800">
    <property type="entry name" value="ncs1"/>
    <property type="match status" value="1"/>
</dbReference>
<evidence type="ECO:0000256" key="5">
    <source>
        <dbReference type="ARBA" id="ARBA00023136"/>
    </source>
</evidence>
<dbReference type="GO" id="GO:0003677">
    <property type="term" value="F:DNA binding"/>
    <property type="evidence" value="ECO:0007669"/>
    <property type="project" value="InterPro"/>
</dbReference>
<dbReference type="PANTHER" id="PTHR30618">
    <property type="entry name" value="NCS1 FAMILY PURINE/PYRIMIDINE TRANSPORTER"/>
    <property type="match status" value="1"/>
</dbReference>
<evidence type="ECO:0000256" key="6">
    <source>
        <dbReference type="ARBA" id="ARBA00023242"/>
    </source>
</evidence>
<evidence type="ECO:0000256" key="4">
    <source>
        <dbReference type="ARBA" id="ARBA00022989"/>
    </source>
</evidence>
<keyword evidence="4 8" id="KW-1133">Transmembrane helix</keyword>
<dbReference type="PANTHER" id="PTHR30618:SF4">
    <property type="entry name" value="ALLANTOIN PERMEASE"/>
    <property type="match status" value="1"/>
</dbReference>
<keyword evidence="11" id="KW-1185">Reference proteome</keyword>
<accession>A0AAJ0AG07</accession>
<dbReference type="GeneID" id="85454463"/>
<feature type="region of interest" description="Disordered" evidence="7">
    <location>
        <begin position="650"/>
        <end position="713"/>
    </location>
</feature>
<dbReference type="Pfam" id="PF04082">
    <property type="entry name" value="Fungal_trans"/>
    <property type="match status" value="1"/>
</dbReference>
<evidence type="ECO:0000259" key="9">
    <source>
        <dbReference type="SMART" id="SM00906"/>
    </source>
</evidence>
<feature type="compositionally biased region" description="Polar residues" evidence="7">
    <location>
        <begin position="702"/>
        <end position="711"/>
    </location>
</feature>
<feature type="transmembrane region" description="Helical" evidence="8">
    <location>
        <begin position="192"/>
        <end position="214"/>
    </location>
</feature>
<feature type="transmembrane region" description="Helical" evidence="8">
    <location>
        <begin position="487"/>
        <end position="505"/>
    </location>
</feature>
<feature type="transmembrane region" description="Helical" evidence="8">
    <location>
        <begin position="95"/>
        <end position="116"/>
    </location>
</feature>
<evidence type="ECO:0000313" key="11">
    <source>
        <dbReference type="Proteomes" id="UP001224890"/>
    </source>
</evidence>
<feature type="domain" description="Xylanolytic transcriptional activator regulatory" evidence="9">
    <location>
        <begin position="921"/>
        <end position="996"/>
    </location>
</feature>
<feature type="transmembrane region" description="Helical" evidence="8">
    <location>
        <begin position="41"/>
        <end position="61"/>
    </location>
</feature>
<feature type="transmembrane region" description="Helical" evidence="8">
    <location>
        <begin position="166"/>
        <end position="185"/>
    </location>
</feature>
<dbReference type="InterPro" id="IPR007219">
    <property type="entry name" value="XnlR_reg_dom"/>
</dbReference>
<dbReference type="GO" id="GO:0006351">
    <property type="term" value="P:DNA-templated transcription"/>
    <property type="evidence" value="ECO:0007669"/>
    <property type="project" value="InterPro"/>
</dbReference>
<proteinExistence type="inferred from homology"/>
<evidence type="ECO:0000313" key="10">
    <source>
        <dbReference type="EMBL" id="KAK1671773.1"/>
    </source>
</evidence>
<dbReference type="Proteomes" id="UP001224890">
    <property type="component" value="Unassembled WGS sequence"/>
</dbReference>
<name>A0AAJ0AG07_9PEZI</name>
<dbReference type="GO" id="GO:0008270">
    <property type="term" value="F:zinc ion binding"/>
    <property type="evidence" value="ECO:0007669"/>
    <property type="project" value="InterPro"/>
</dbReference>
<dbReference type="Gene3D" id="1.10.4160.10">
    <property type="entry name" value="Hydantoin permease"/>
    <property type="match status" value="1"/>
</dbReference>
<dbReference type="FunFam" id="1.10.4160.10:FF:000027">
    <property type="entry name" value="Uncharacterized protein"/>
    <property type="match status" value="1"/>
</dbReference>
<feature type="transmembrane region" description="Helical" evidence="8">
    <location>
        <begin position="240"/>
        <end position="260"/>
    </location>
</feature>
<keyword evidence="3 8" id="KW-0812">Transmembrane</keyword>
<protein>
    <submittedName>
        <fullName evidence="10">Permease for cytosine/purines, uracil, thiamine, allantoin-domain-containing protein</fullName>
    </submittedName>
</protein>
<dbReference type="AlphaFoldDB" id="A0AAJ0AG07"/>
<dbReference type="GO" id="GO:0015205">
    <property type="term" value="F:nucleobase transmembrane transporter activity"/>
    <property type="evidence" value="ECO:0007669"/>
    <property type="project" value="TreeGrafter"/>
</dbReference>
<dbReference type="CDD" id="cd12148">
    <property type="entry name" value="fungal_TF_MHR"/>
    <property type="match status" value="1"/>
</dbReference>
<gene>
    <name evidence="10" type="ORF">BDP55DRAFT_559830</name>
</gene>
<dbReference type="Pfam" id="PF02133">
    <property type="entry name" value="Transp_cyt_pur"/>
    <property type="match status" value="1"/>
</dbReference>
<feature type="transmembrane region" description="Helical" evidence="8">
    <location>
        <begin position="373"/>
        <end position="389"/>
    </location>
</feature>
<comment type="subcellular location">
    <subcellularLocation>
        <location evidence="1">Membrane</location>
        <topology evidence="1">Multi-pass membrane protein</topology>
    </subcellularLocation>
</comment>
<evidence type="ECO:0000256" key="8">
    <source>
        <dbReference type="SAM" id="Phobius"/>
    </source>
</evidence>
<comment type="caution">
    <text evidence="10">The sequence shown here is derived from an EMBL/GenBank/DDBJ whole genome shotgun (WGS) entry which is preliminary data.</text>
</comment>
<dbReference type="EMBL" id="JAHMHR010000044">
    <property type="protein sequence ID" value="KAK1671773.1"/>
    <property type="molecule type" value="Genomic_DNA"/>
</dbReference>
<keyword evidence="6" id="KW-0539">Nucleus</keyword>
<dbReference type="SMART" id="SM00906">
    <property type="entry name" value="Fungal_trans"/>
    <property type="match status" value="1"/>
</dbReference>
<feature type="transmembrane region" description="Helical" evidence="8">
    <location>
        <begin position="68"/>
        <end position="89"/>
    </location>
</feature>
<dbReference type="InterPro" id="IPR012681">
    <property type="entry name" value="NCS1"/>
</dbReference>
<feature type="transmembrane region" description="Helical" evidence="8">
    <location>
        <begin position="395"/>
        <end position="421"/>
    </location>
</feature>
<keyword evidence="5 8" id="KW-0472">Membrane</keyword>
<dbReference type="GO" id="GO:0005886">
    <property type="term" value="C:plasma membrane"/>
    <property type="evidence" value="ECO:0007669"/>
    <property type="project" value="TreeGrafter"/>
</dbReference>
<evidence type="ECO:0000256" key="1">
    <source>
        <dbReference type="ARBA" id="ARBA00004141"/>
    </source>
</evidence>
<dbReference type="CDD" id="cd11482">
    <property type="entry name" value="SLC-NCS1sbd_NRT1-like"/>
    <property type="match status" value="1"/>
</dbReference>
<evidence type="ECO:0000256" key="7">
    <source>
        <dbReference type="SAM" id="MobiDB-lite"/>
    </source>
</evidence>
<feature type="compositionally biased region" description="Low complexity" evidence="7">
    <location>
        <begin position="664"/>
        <end position="683"/>
    </location>
</feature>
<dbReference type="InterPro" id="IPR001248">
    <property type="entry name" value="Pur-cyt_permease"/>
</dbReference>